<keyword evidence="1" id="KW-0732">Signal</keyword>
<evidence type="ECO:0008006" key="4">
    <source>
        <dbReference type="Google" id="ProtNLM"/>
    </source>
</evidence>
<protein>
    <recommendedName>
        <fullName evidence="4">ET module</fullName>
    </recommendedName>
</protein>
<comment type="caution">
    <text evidence="2">The sequence shown here is derived from an EMBL/GenBank/DDBJ whole genome shotgun (WGS) entry which is preliminary data.</text>
</comment>
<dbReference type="InterPro" id="IPR031770">
    <property type="entry name" value="Abf-1/2"/>
</dbReference>
<organism evidence="2 3">
    <name type="scientific">Necator americanus</name>
    <name type="common">Human hookworm</name>
    <dbReference type="NCBI Taxonomy" id="51031"/>
    <lineage>
        <taxon>Eukaryota</taxon>
        <taxon>Metazoa</taxon>
        <taxon>Ecdysozoa</taxon>
        <taxon>Nematoda</taxon>
        <taxon>Chromadorea</taxon>
        <taxon>Rhabditida</taxon>
        <taxon>Rhabditina</taxon>
        <taxon>Rhabditomorpha</taxon>
        <taxon>Strongyloidea</taxon>
        <taxon>Ancylostomatidae</taxon>
        <taxon>Bunostominae</taxon>
        <taxon>Necator</taxon>
    </lineage>
</organism>
<dbReference type="EMBL" id="JAVFWL010000001">
    <property type="protein sequence ID" value="KAK6731364.1"/>
    <property type="molecule type" value="Genomic_DNA"/>
</dbReference>
<feature type="signal peptide" evidence="1">
    <location>
        <begin position="1"/>
        <end position="19"/>
    </location>
</feature>
<accession>A0ABR1BYE4</accession>
<sequence>MNQLLLCFALFAIFGFISPQFYLSTCARMDVPILDKAARAACITSCSIQEMNSMHQILIENLSVNDVIYHHRCPEFDHMIRLHKSIATAKHGTLMFTLYLLFLPSAFSLQCYNFIDHQYGGEIEHGKREAVECTNPEYCLDLFKEGDDENIYSALCANNSDPENTCMSNSCTNSHGNGFSTKKCCCNTALCNLSSFQRYSVSILVNFAIFMVFVL</sequence>
<keyword evidence="3" id="KW-1185">Reference proteome</keyword>
<reference evidence="2 3" key="1">
    <citation type="submission" date="2023-08" db="EMBL/GenBank/DDBJ databases">
        <title>A Necator americanus chromosomal reference genome.</title>
        <authorList>
            <person name="Ilik V."/>
            <person name="Petrzelkova K.J."/>
            <person name="Pardy F."/>
            <person name="Fuh T."/>
            <person name="Niatou-Singa F.S."/>
            <person name="Gouil Q."/>
            <person name="Baker L."/>
            <person name="Ritchie M.E."/>
            <person name="Jex A.R."/>
            <person name="Gazzola D."/>
            <person name="Li H."/>
            <person name="Toshio Fujiwara R."/>
            <person name="Zhan B."/>
            <person name="Aroian R.V."/>
            <person name="Pafco B."/>
            <person name="Schwarz E.M."/>
        </authorList>
    </citation>
    <scope>NUCLEOTIDE SEQUENCE [LARGE SCALE GENOMIC DNA]</scope>
    <source>
        <strain evidence="2 3">Aroian</strain>
        <tissue evidence="2">Whole animal</tissue>
    </source>
</reference>
<name>A0ABR1BYE4_NECAM</name>
<gene>
    <name evidence="2" type="primary">Necator_chrI.g3817</name>
    <name evidence="2" type="ORF">RB195_007688</name>
</gene>
<dbReference type="Proteomes" id="UP001303046">
    <property type="component" value="Unassembled WGS sequence"/>
</dbReference>
<dbReference type="InterPro" id="IPR038204">
    <property type="entry name" value="Abf-1/2_sf"/>
</dbReference>
<dbReference type="Gene3D" id="3.30.30.110">
    <property type="entry name" value="Antibacterial factor-related peptide"/>
    <property type="match status" value="1"/>
</dbReference>
<evidence type="ECO:0000256" key="1">
    <source>
        <dbReference type="SAM" id="SignalP"/>
    </source>
</evidence>
<evidence type="ECO:0000313" key="2">
    <source>
        <dbReference type="EMBL" id="KAK6731364.1"/>
    </source>
</evidence>
<evidence type="ECO:0000313" key="3">
    <source>
        <dbReference type="Proteomes" id="UP001303046"/>
    </source>
</evidence>
<dbReference type="Pfam" id="PF16839">
    <property type="entry name" value="Antimicrobial25"/>
    <property type="match status" value="1"/>
</dbReference>
<feature type="chain" id="PRO_5046616417" description="ET module" evidence="1">
    <location>
        <begin position="20"/>
        <end position="215"/>
    </location>
</feature>
<proteinExistence type="predicted"/>